<evidence type="ECO:0000256" key="1">
    <source>
        <dbReference type="SAM" id="SignalP"/>
    </source>
</evidence>
<feature type="signal peptide" evidence="1">
    <location>
        <begin position="1"/>
        <end position="28"/>
    </location>
</feature>
<dbReference type="RefSeq" id="WP_411914948.1">
    <property type="nucleotide sequence ID" value="NZ_BAAFSF010000001.1"/>
</dbReference>
<name>A0ABQ0E0B8_9PORP</name>
<dbReference type="EMBL" id="BAAFSF010000001">
    <property type="protein sequence ID" value="GAB1251133.1"/>
    <property type="molecule type" value="Genomic_DNA"/>
</dbReference>
<dbReference type="Gene3D" id="2.40.160.60">
    <property type="entry name" value="Outer membrane protein transport protein (OMPP1/FadL/TodX)"/>
    <property type="match status" value="1"/>
</dbReference>
<dbReference type="SUPFAM" id="SSF56935">
    <property type="entry name" value="Porins"/>
    <property type="match status" value="1"/>
</dbReference>
<evidence type="ECO:0000313" key="2">
    <source>
        <dbReference type="EMBL" id="GAB1251133.1"/>
    </source>
</evidence>
<sequence length="554" mass="62998">MNIRKMKIRNCYIVLSLLFFSATLSVSAQSETDAFRLSQKALSGTARYESLAGAFTALGGDLSAIAYNPAATAVFRKSEFVYTMNTDSRDVRTSWYNQTNAKRKTDFHSGQLGYVASFFDKKRDYSFNFAFNMNQSYVYNRSIGISSRRPTEYSLADFTAKVTPDGFPQTDFFSRSNYDPYVDGAASWLAILGYQSGWTSARKDDMGSYYTSAFEYYDASAGRYLPYGPANSLLRFSESGYTRDYDFSFGFNYRDILYTGFSFKYMYNRMNYRSEYNEQFPFDDYLNLKNELSTRGDGFAFSLGLIALPVDGLRLGFALTTPTFYRFTDTYRAWGNSRYSQGLDKDGHLLPEKEWYYAASTPADAYYVYNLMTPTRLSFGIAYTYKNLGLISFDYELVPYGMMRISDDIGPFTLDNDAISKHYKAAHTMRVGLEVKPISRLALRVGGLWQTAPSRDVEGENYTFPTAGPKVRTAGTIPHYEFKSGANAFTCGIGYHFTKCFYMDFAYVYSTQKSKVYPFPTYCDNNGNAIIKTPDPIRINTHSNKATLSFGINF</sequence>
<keyword evidence="2" id="KW-0675">Receptor</keyword>
<evidence type="ECO:0000313" key="3">
    <source>
        <dbReference type="Proteomes" id="UP001628220"/>
    </source>
</evidence>
<comment type="caution">
    <text evidence="2">The sequence shown here is derived from an EMBL/GenBank/DDBJ whole genome shotgun (WGS) entry which is preliminary data.</text>
</comment>
<proteinExistence type="predicted"/>
<protein>
    <submittedName>
        <fullName evidence="2">Hemin receptor</fullName>
    </submittedName>
</protein>
<accession>A0ABQ0E0B8</accession>
<feature type="chain" id="PRO_5046651769" evidence="1">
    <location>
        <begin position="29"/>
        <end position="554"/>
    </location>
</feature>
<reference evidence="2 3" key="1">
    <citation type="journal article" date="2025" name="Int. J. Syst. Evol. Microbiol.">
        <title>Desulfovibrio falkowii sp. nov., Porphyromonas miyakawae sp. nov., Mediterraneibacter flintii sp. nov. and Owariibacterium komagatae gen. nov., sp. nov., isolated from human faeces.</title>
        <authorList>
            <person name="Hamaguchi T."/>
            <person name="Ohara M."/>
            <person name="Hisatomi A."/>
            <person name="Sekiguchi K."/>
            <person name="Takeda J.I."/>
            <person name="Ueyama J."/>
            <person name="Ito M."/>
            <person name="Nishiwaki H."/>
            <person name="Ogi T."/>
            <person name="Hirayama M."/>
            <person name="Ohkuma M."/>
            <person name="Sakamoto M."/>
            <person name="Ohno K."/>
        </authorList>
    </citation>
    <scope>NUCLEOTIDE SEQUENCE [LARGE SCALE GENOMIC DNA]</scope>
    <source>
        <strain evidence="2 3">13CB11C</strain>
    </source>
</reference>
<keyword evidence="3" id="KW-1185">Reference proteome</keyword>
<keyword evidence="1" id="KW-0732">Signal</keyword>
<organism evidence="2 3">
    <name type="scientific">Porphyromonas miyakawae</name>
    <dbReference type="NCBI Taxonomy" id="3137470"/>
    <lineage>
        <taxon>Bacteria</taxon>
        <taxon>Pseudomonadati</taxon>
        <taxon>Bacteroidota</taxon>
        <taxon>Bacteroidia</taxon>
        <taxon>Bacteroidales</taxon>
        <taxon>Porphyromonadaceae</taxon>
        <taxon>Porphyromonas</taxon>
    </lineage>
</organism>
<gene>
    <name evidence="2" type="ORF">Tsumi_02370</name>
</gene>
<dbReference type="Proteomes" id="UP001628220">
    <property type="component" value="Unassembled WGS sequence"/>
</dbReference>